<dbReference type="InterPro" id="IPR036941">
    <property type="entry name" value="Rcpt_L-dom_sf"/>
</dbReference>
<dbReference type="Pfam" id="PF01030">
    <property type="entry name" value="Recep_L_domain"/>
    <property type="match status" value="1"/>
</dbReference>
<proteinExistence type="predicted"/>
<feature type="region of interest" description="Disordered" evidence="1">
    <location>
        <begin position="300"/>
        <end position="356"/>
    </location>
</feature>
<dbReference type="AlphaFoldDB" id="A0ABD1J311"/>
<dbReference type="EMBL" id="JBHFQA010000020">
    <property type="protein sequence ID" value="KAL2081575.1"/>
    <property type="molecule type" value="Genomic_DNA"/>
</dbReference>
<dbReference type="Gene3D" id="3.80.20.20">
    <property type="entry name" value="Receptor L-domain"/>
    <property type="match status" value="1"/>
</dbReference>
<evidence type="ECO:0000313" key="4">
    <source>
        <dbReference type="Proteomes" id="UP001591681"/>
    </source>
</evidence>
<dbReference type="SUPFAM" id="SSF52058">
    <property type="entry name" value="L domain-like"/>
    <property type="match status" value="1"/>
</dbReference>
<reference evidence="3 4" key="1">
    <citation type="submission" date="2024-09" db="EMBL/GenBank/DDBJ databases">
        <title>A chromosome-level genome assembly of Gray's grenadier anchovy, Coilia grayii.</title>
        <authorList>
            <person name="Fu Z."/>
        </authorList>
    </citation>
    <scope>NUCLEOTIDE SEQUENCE [LARGE SCALE GENOMIC DNA]</scope>
    <source>
        <strain evidence="3">G4</strain>
        <tissue evidence="3">Muscle</tissue>
    </source>
</reference>
<sequence>MAECCGLPPVAAGSLAMKPCVTLTHQALVSLPISPPWQIVTGPHASPLSLHAGVRLTLMLPDRCWPVLSSSGSDGSGSFACISALGGPLGDSSTQDTLRRTAVSLRASQSHLSASHSIREVTGYVLVALNQFDHLPLENLRIVRGTRLYEDRYALAVFLNYRRDGNFGLRTLGLKNLTAALNSQLYCNNKPDVIFGKRDLPIKQVFTPAALKYTLALELWRQASLLHVNHSGKSEQERNIATSIWSQRSPLLRGSHPPTLADLRPCLFSVIVWVHAGGCCGLAQVLTGCRTQSPSLYPEAAPRWSRAQAKGHPPTPTKYTSPVLHSPPPALCLSEQARPGLSARNQQGPPAKAALK</sequence>
<dbReference type="Proteomes" id="UP001591681">
    <property type="component" value="Unassembled WGS sequence"/>
</dbReference>
<feature type="domain" description="Receptor L-domain" evidence="2">
    <location>
        <begin position="109"/>
        <end position="193"/>
    </location>
</feature>
<organism evidence="3 4">
    <name type="scientific">Coilia grayii</name>
    <name type="common">Gray's grenadier anchovy</name>
    <dbReference type="NCBI Taxonomy" id="363190"/>
    <lineage>
        <taxon>Eukaryota</taxon>
        <taxon>Metazoa</taxon>
        <taxon>Chordata</taxon>
        <taxon>Craniata</taxon>
        <taxon>Vertebrata</taxon>
        <taxon>Euteleostomi</taxon>
        <taxon>Actinopterygii</taxon>
        <taxon>Neopterygii</taxon>
        <taxon>Teleostei</taxon>
        <taxon>Clupei</taxon>
        <taxon>Clupeiformes</taxon>
        <taxon>Clupeoidei</taxon>
        <taxon>Engraulidae</taxon>
        <taxon>Coilinae</taxon>
        <taxon>Coilia</taxon>
    </lineage>
</organism>
<evidence type="ECO:0000313" key="3">
    <source>
        <dbReference type="EMBL" id="KAL2081575.1"/>
    </source>
</evidence>
<accession>A0ABD1J311</accession>
<dbReference type="InterPro" id="IPR000494">
    <property type="entry name" value="Rcpt_L-dom"/>
</dbReference>
<evidence type="ECO:0000259" key="2">
    <source>
        <dbReference type="Pfam" id="PF01030"/>
    </source>
</evidence>
<evidence type="ECO:0000256" key="1">
    <source>
        <dbReference type="SAM" id="MobiDB-lite"/>
    </source>
</evidence>
<comment type="caution">
    <text evidence="3">The sequence shown here is derived from an EMBL/GenBank/DDBJ whole genome shotgun (WGS) entry which is preliminary data.</text>
</comment>
<name>A0ABD1J311_9TELE</name>
<keyword evidence="4" id="KW-1185">Reference proteome</keyword>
<gene>
    <name evidence="3" type="ORF">ACEWY4_023428</name>
</gene>
<protein>
    <recommendedName>
        <fullName evidence="2">Receptor L-domain domain-containing protein</fullName>
    </recommendedName>
</protein>